<sequence>MLLSSIDIEALERRRRAALINSITGFKPANLVGTVDKDGHTNLSIMSSLVHIGSNPPLLALIFRPDNTERHTLDNIRQTGSYTVNHVNGSIVDAAHQTAARYPRQVSEFAATGLREHWQDGVAAPFVAEASVRMGMKLREEIPIEINGTHMVIGEIVWLEAPDIAINDAGALDPALADSISISGLDSYYRSDLLQRMAYAKPDKAPERLDS</sequence>
<dbReference type="EMBL" id="CP136865">
    <property type="protein sequence ID" value="WOJ95402.1"/>
    <property type="molecule type" value="Genomic_DNA"/>
</dbReference>
<comment type="similarity">
    <text evidence="4">Belongs to the flavoredoxin family.</text>
</comment>
<organism evidence="6 7">
    <name type="scientific">Congregibacter brevis</name>
    <dbReference type="NCBI Taxonomy" id="3081201"/>
    <lineage>
        <taxon>Bacteria</taxon>
        <taxon>Pseudomonadati</taxon>
        <taxon>Pseudomonadota</taxon>
        <taxon>Gammaproteobacteria</taxon>
        <taxon>Cellvibrionales</taxon>
        <taxon>Halieaceae</taxon>
        <taxon>Congregibacter</taxon>
    </lineage>
</organism>
<dbReference type="SUPFAM" id="SSF50475">
    <property type="entry name" value="FMN-binding split barrel"/>
    <property type="match status" value="1"/>
</dbReference>
<dbReference type="PANTHER" id="PTHR33798">
    <property type="entry name" value="FLAVOPROTEIN OXYGENASE"/>
    <property type="match status" value="1"/>
</dbReference>
<keyword evidence="3" id="KW-0288">FMN</keyword>
<feature type="domain" description="Flavin reductase like" evidence="5">
    <location>
        <begin position="28"/>
        <end position="163"/>
    </location>
</feature>
<name>A0ABZ0I8N6_9GAMM</name>
<comment type="cofactor">
    <cofactor evidence="1">
        <name>FMN</name>
        <dbReference type="ChEBI" id="CHEBI:58210"/>
    </cofactor>
</comment>
<dbReference type="EC" id="1.5.1.-" evidence="6"/>
<dbReference type="RefSeq" id="WP_407326097.1">
    <property type="nucleotide sequence ID" value="NZ_CP136865.1"/>
</dbReference>
<dbReference type="PANTHER" id="PTHR33798:SF5">
    <property type="entry name" value="FLAVIN REDUCTASE LIKE DOMAIN-CONTAINING PROTEIN"/>
    <property type="match status" value="1"/>
</dbReference>
<dbReference type="GO" id="GO:0016491">
    <property type="term" value="F:oxidoreductase activity"/>
    <property type="evidence" value="ECO:0007669"/>
    <property type="project" value="UniProtKB-KW"/>
</dbReference>
<dbReference type="Proteomes" id="UP001626549">
    <property type="component" value="Chromosome"/>
</dbReference>
<evidence type="ECO:0000256" key="2">
    <source>
        <dbReference type="ARBA" id="ARBA00022630"/>
    </source>
</evidence>
<dbReference type="Pfam" id="PF01613">
    <property type="entry name" value="Flavin_Reduct"/>
    <property type="match status" value="1"/>
</dbReference>
<keyword evidence="2" id="KW-0285">Flavoprotein</keyword>
<evidence type="ECO:0000256" key="1">
    <source>
        <dbReference type="ARBA" id="ARBA00001917"/>
    </source>
</evidence>
<keyword evidence="7" id="KW-1185">Reference proteome</keyword>
<dbReference type="InterPro" id="IPR002563">
    <property type="entry name" value="Flavin_Rdtase-like_dom"/>
</dbReference>
<dbReference type="InterPro" id="IPR012349">
    <property type="entry name" value="Split_barrel_FMN-bd"/>
</dbReference>
<gene>
    <name evidence="6" type="ORF">R0137_09025</name>
</gene>
<reference evidence="6 7" key="1">
    <citation type="submission" date="2023-10" db="EMBL/GenBank/DDBJ databases">
        <title>Two novel species belonging to the OM43/NOR5 clade.</title>
        <authorList>
            <person name="Park M."/>
        </authorList>
    </citation>
    <scope>NUCLEOTIDE SEQUENCE [LARGE SCALE GENOMIC DNA]</scope>
    <source>
        <strain evidence="6 7">IMCC45268</strain>
    </source>
</reference>
<evidence type="ECO:0000259" key="5">
    <source>
        <dbReference type="Pfam" id="PF01613"/>
    </source>
</evidence>
<protein>
    <submittedName>
        <fullName evidence="6">Flavin reductase family protein</fullName>
        <ecNumber evidence="6">1.5.1.-</ecNumber>
    </submittedName>
</protein>
<evidence type="ECO:0000313" key="6">
    <source>
        <dbReference type="EMBL" id="WOJ95402.1"/>
    </source>
</evidence>
<dbReference type="Gene3D" id="2.30.110.10">
    <property type="entry name" value="Electron Transport, Fmn-binding Protein, Chain A"/>
    <property type="match status" value="1"/>
</dbReference>
<proteinExistence type="inferred from homology"/>
<evidence type="ECO:0000313" key="7">
    <source>
        <dbReference type="Proteomes" id="UP001626549"/>
    </source>
</evidence>
<accession>A0ABZ0I8N6</accession>
<keyword evidence="6" id="KW-0560">Oxidoreductase</keyword>
<evidence type="ECO:0000256" key="3">
    <source>
        <dbReference type="ARBA" id="ARBA00022643"/>
    </source>
</evidence>
<evidence type="ECO:0000256" key="4">
    <source>
        <dbReference type="ARBA" id="ARBA00038054"/>
    </source>
</evidence>